<protein>
    <submittedName>
        <fullName evidence="1">Uncharacterized protein</fullName>
    </submittedName>
</protein>
<reference evidence="1" key="1">
    <citation type="submission" date="2015-11" db="EMBL/GenBank/DDBJ databases">
        <title>De novo transcriptome assembly of four potential Pierce s Disease insect vectors from Arizona vineyards.</title>
        <authorList>
            <person name="Tassone E.E."/>
        </authorList>
    </citation>
    <scope>NUCLEOTIDE SEQUENCE</scope>
</reference>
<dbReference type="EMBL" id="GECZ01010542">
    <property type="protein sequence ID" value="JAS59227.1"/>
    <property type="molecule type" value="Transcribed_RNA"/>
</dbReference>
<gene>
    <name evidence="1" type="ORF">g.48244</name>
</gene>
<name>A0A1B6G9X0_9HEMI</name>
<dbReference type="AlphaFoldDB" id="A0A1B6G9X0"/>
<proteinExistence type="predicted"/>
<organism evidence="1">
    <name type="scientific">Cuerna arida</name>
    <dbReference type="NCBI Taxonomy" id="1464854"/>
    <lineage>
        <taxon>Eukaryota</taxon>
        <taxon>Metazoa</taxon>
        <taxon>Ecdysozoa</taxon>
        <taxon>Arthropoda</taxon>
        <taxon>Hexapoda</taxon>
        <taxon>Insecta</taxon>
        <taxon>Pterygota</taxon>
        <taxon>Neoptera</taxon>
        <taxon>Paraneoptera</taxon>
        <taxon>Hemiptera</taxon>
        <taxon>Auchenorrhyncha</taxon>
        <taxon>Membracoidea</taxon>
        <taxon>Cicadellidae</taxon>
        <taxon>Cicadellinae</taxon>
        <taxon>Proconiini</taxon>
        <taxon>Cuerna</taxon>
    </lineage>
</organism>
<accession>A0A1B6G9X0</accession>
<sequence length="117" mass="11671">FAAAVSADPNYRLQAAAAAAAAASNPLLKAANGIVPTSVSSTAQQQANYAAATYTAAAAAAARAASALAAQPVAGYTTVPAYTREYADSLINHGLSTVTGYGPAAVYRGSLNRFTPY</sequence>
<feature type="non-terminal residue" evidence="1">
    <location>
        <position position="1"/>
    </location>
</feature>
<evidence type="ECO:0000313" key="1">
    <source>
        <dbReference type="EMBL" id="JAS59227.1"/>
    </source>
</evidence>